<dbReference type="EMBL" id="JBKBDD010000002">
    <property type="protein sequence ID" value="MFN6543008.1"/>
    <property type="molecule type" value="Genomic_DNA"/>
</dbReference>
<comment type="caution">
    <text evidence="1">The sequence shown here is derived from an EMBL/GenBank/DDBJ whole genome shotgun (WGS) entry which is preliminary data.</text>
</comment>
<name>A0ABW9L4X2_9MYCO</name>
<keyword evidence="2" id="KW-1185">Reference proteome</keyword>
<dbReference type="GeneID" id="300560640"/>
<reference evidence="1 2" key="1">
    <citation type="submission" date="2024-12" db="EMBL/GenBank/DDBJ databases">
        <title>The coexistence of Mycolicibacterium septicum and Mycolicibacterium nivoides in clinical samples.</title>
        <authorList>
            <person name="Wang C."/>
            <person name="Feng Y."/>
            <person name="Zong Z."/>
        </authorList>
    </citation>
    <scope>NUCLEOTIDE SEQUENCE [LARGE SCALE GENOMIC DNA]</scope>
    <source>
        <strain evidence="1 2">120309</strain>
    </source>
</reference>
<dbReference type="RefSeq" id="WP_273545718.1">
    <property type="nucleotide sequence ID" value="NZ_CP034072.1"/>
</dbReference>
<protein>
    <submittedName>
        <fullName evidence="1">Uncharacterized protein</fullName>
    </submittedName>
</protein>
<organism evidence="1 2">
    <name type="scientific">Mycolicibacterium nivoides</name>
    <dbReference type="NCBI Taxonomy" id="2487344"/>
    <lineage>
        <taxon>Bacteria</taxon>
        <taxon>Bacillati</taxon>
        <taxon>Actinomycetota</taxon>
        <taxon>Actinomycetes</taxon>
        <taxon>Mycobacteriales</taxon>
        <taxon>Mycobacteriaceae</taxon>
        <taxon>Mycolicibacterium</taxon>
    </lineage>
</organism>
<proteinExistence type="predicted"/>
<gene>
    <name evidence="1" type="ORF">ACK4CT_07430</name>
</gene>
<evidence type="ECO:0000313" key="1">
    <source>
        <dbReference type="EMBL" id="MFN6543008.1"/>
    </source>
</evidence>
<evidence type="ECO:0000313" key="2">
    <source>
        <dbReference type="Proteomes" id="UP001635816"/>
    </source>
</evidence>
<sequence>MVGALVGESLGGQRYSPPFSTFRTYGNVPGITEGTWNSPAIEVV</sequence>
<dbReference type="Proteomes" id="UP001635816">
    <property type="component" value="Unassembled WGS sequence"/>
</dbReference>
<accession>A0ABW9L4X2</accession>